<reference evidence="1 2" key="1">
    <citation type="submission" date="2019-05" db="EMBL/GenBank/DDBJ databases">
        <authorList>
            <consortium name="Pathogen Informatics"/>
        </authorList>
    </citation>
    <scope>NUCLEOTIDE SEQUENCE [LARGE SCALE GENOMIC DNA]</scope>
    <source>
        <strain evidence="1 2">NM319</strain>
    </source>
</reference>
<comment type="caution">
    <text evidence="1">The sequence shown here is derived from an EMBL/GenBank/DDBJ whole genome shotgun (WGS) entry which is preliminary data.</text>
</comment>
<dbReference type="EMBL" id="CABFKI010000005">
    <property type="protein sequence ID" value="VTU07615.1"/>
    <property type="molecule type" value="Genomic_DNA"/>
</dbReference>
<name>A0ABY6TKU9_9PAST</name>
<evidence type="ECO:0000313" key="2">
    <source>
        <dbReference type="Proteomes" id="UP000308167"/>
    </source>
</evidence>
<dbReference type="Proteomes" id="UP000308167">
    <property type="component" value="Unassembled WGS sequence"/>
</dbReference>
<dbReference type="GeneID" id="86155392"/>
<organism evidence="1 2">
    <name type="scientific">Actinobacillus porcinus</name>
    <dbReference type="NCBI Taxonomy" id="51048"/>
    <lineage>
        <taxon>Bacteria</taxon>
        <taxon>Pseudomonadati</taxon>
        <taxon>Pseudomonadota</taxon>
        <taxon>Gammaproteobacteria</taxon>
        <taxon>Pasteurellales</taxon>
        <taxon>Pasteurellaceae</taxon>
        <taxon>Actinobacillus</taxon>
    </lineage>
</organism>
<dbReference type="RefSeq" id="WP_135709808.1">
    <property type="nucleotide sequence ID" value="NZ_CABFKI010000005.1"/>
</dbReference>
<proteinExistence type="predicted"/>
<gene>
    <name evidence="1" type="ORF">SAMEA1410922_00993</name>
</gene>
<evidence type="ECO:0000313" key="1">
    <source>
        <dbReference type="EMBL" id="VTU07615.1"/>
    </source>
</evidence>
<protein>
    <submittedName>
        <fullName evidence="1">Uncharacterized protein</fullName>
    </submittedName>
</protein>
<keyword evidence="2" id="KW-1185">Reference proteome</keyword>
<accession>A0ABY6TKU9</accession>
<sequence length="144" mass="16555">MAIDVLISDEFKLGKTNNTKFVDFPFLNEVQFELLLDFVEYVSNDKALLGKNKPSWLDDNLDIIPDTESYQAFNFWHYHCGEFDPNVPIRALTYQLKLNLDGLTSAAVIHYRKLSETEIVIVGYSPIHVPFPKEDDPENPLFGD</sequence>